<protein>
    <submittedName>
        <fullName evidence="1">Uncharacterized protein</fullName>
    </submittedName>
</protein>
<accession>A0ABS5CJQ0</accession>
<dbReference type="Proteomes" id="UP000673394">
    <property type="component" value="Unassembled WGS sequence"/>
</dbReference>
<dbReference type="RefSeq" id="WP_210663035.1">
    <property type="nucleotide sequence ID" value="NZ_JAGKSP010000015.1"/>
</dbReference>
<gene>
    <name evidence="1" type="ORF">I8J30_25740</name>
</gene>
<comment type="caution">
    <text evidence="1">The sequence shown here is derived from an EMBL/GenBank/DDBJ whole genome shotgun (WGS) entry which is preliminary data.</text>
</comment>
<proteinExistence type="predicted"/>
<name>A0ABS5CJQ0_9BACL</name>
<organism evidence="1 2">
    <name type="scientific">Paenibacillus lignilyticus</name>
    <dbReference type="NCBI Taxonomy" id="1172615"/>
    <lineage>
        <taxon>Bacteria</taxon>
        <taxon>Bacillati</taxon>
        <taxon>Bacillota</taxon>
        <taxon>Bacilli</taxon>
        <taxon>Bacillales</taxon>
        <taxon>Paenibacillaceae</taxon>
        <taxon>Paenibacillus</taxon>
    </lineage>
</organism>
<evidence type="ECO:0000313" key="1">
    <source>
        <dbReference type="EMBL" id="MBP3966110.1"/>
    </source>
</evidence>
<dbReference type="EMBL" id="JAGKSP010000015">
    <property type="protein sequence ID" value="MBP3966110.1"/>
    <property type="molecule type" value="Genomic_DNA"/>
</dbReference>
<keyword evidence="2" id="KW-1185">Reference proteome</keyword>
<sequence>MSSYRNLQITFTLSTEMIIPDHPIGFDALLMKALALKENRSPEQGEGITSSPELPIERHQGSSLYLASVGFTRSDGRNVQFYTKRYAGDLPEDLDISGGYFKAYHRSIYTLACPAEVTFYCRGVRSAIRELTALIPALGAKRSQGYGKVASVQVEEIKEDRSWIYRNEPMRAIPIRYYEDKLQQWYYAFTSPVPPGFAPESKEVCYLPRPSSWLHITAGSVQEQSKQYADSTGAASFKKKKSLRKIWSDRSNEG</sequence>
<reference evidence="1 2" key="1">
    <citation type="submission" date="2021-04" db="EMBL/GenBank/DDBJ databases">
        <title>Paenibacillus sp. DLE-14 whole genome sequence.</title>
        <authorList>
            <person name="Ham Y.J."/>
        </authorList>
    </citation>
    <scope>NUCLEOTIDE SEQUENCE [LARGE SCALE GENOMIC DNA]</scope>
    <source>
        <strain evidence="1 2">DLE-14</strain>
    </source>
</reference>
<evidence type="ECO:0000313" key="2">
    <source>
        <dbReference type="Proteomes" id="UP000673394"/>
    </source>
</evidence>